<name>A0A5Q0UGN8_9ARCH</name>
<evidence type="ECO:0000313" key="2">
    <source>
        <dbReference type="EMBL" id="QGA80788.1"/>
    </source>
</evidence>
<sequence length="233" mass="27089">MINLFGEEQTSPDSNWTKEFFTEDRIEETLEEAISQIEQPPAQPRLYRLLNTLSRFGYSSENLTTLLSQSRAGDKQDKFAIKYFDSEKTEILDYETARIQKDIIIDNSEEVNIGVEDKRDNPFLTIGLRGKYCNPAGPDISYEQRKRIANEIAQEEGVLPKEILDGAPISDRIEYDGEREYETTIIGQSPYYDFIDPENPSMPKEEEDKDNFYDATLNDSTRDIDRELQRERE</sequence>
<dbReference type="GeneID" id="42365295"/>
<gene>
    <name evidence="2" type="ORF">LC1Nh_0905</name>
</gene>
<dbReference type="AlphaFoldDB" id="A0A5Q0UGN8"/>
<dbReference type="EMBL" id="CP040089">
    <property type="protein sequence ID" value="QGA80788.1"/>
    <property type="molecule type" value="Genomic_DNA"/>
</dbReference>
<proteinExistence type="predicted"/>
<feature type="region of interest" description="Disordered" evidence="1">
    <location>
        <begin position="191"/>
        <end position="233"/>
    </location>
</feature>
<dbReference type="KEGG" id="ncon:LC1Nh_0905"/>
<reference evidence="3" key="1">
    <citation type="submission" date="2019-05" db="EMBL/GenBank/DDBJ databases">
        <title>Candidatus Nanohalobium constans, a novel model system to study the DPANN nano-sized archaea: genomic and physiological characterization of a nanoarchaeon co-cultured with its chitinotrophic host.</title>
        <authorList>
            <person name="La Cono V."/>
            <person name="Arcadi E."/>
            <person name="Crisafi F."/>
            <person name="Denaro R."/>
            <person name="La Spada G."/>
            <person name="Messina E."/>
            <person name="Smedile F."/>
            <person name="Toshchakov S.V."/>
            <person name="Shevchenko M.A."/>
            <person name="Golyshin P.N."/>
            <person name="Golyshina O.V."/>
            <person name="Ferrer M."/>
            <person name="Rohde M."/>
            <person name="Mushegian A."/>
            <person name="Sorokin D.Y."/>
            <person name="Giuliano L."/>
            <person name="Yakimov M.M."/>
        </authorList>
    </citation>
    <scope>NUCLEOTIDE SEQUENCE [LARGE SCALE GENOMIC DNA]</scope>
    <source>
        <strain evidence="3">LC1Nh</strain>
    </source>
</reference>
<keyword evidence="3" id="KW-1185">Reference proteome</keyword>
<feature type="compositionally biased region" description="Basic and acidic residues" evidence="1">
    <location>
        <begin position="220"/>
        <end position="233"/>
    </location>
</feature>
<dbReference type="RefSeq" id="WP_153550529.1">
    <property type="nucleotide sequence ID" value="NZ_CP040089.1"/>
</dbReference>
<feature type="compositionally biased region" description="Basic and acidic residues" evidence="1">
    <location>
        <begin position="203"/>
        <end position="212"/>
    </location>
</feature>
<evidence type="ECO:0000313" key="3">
    <source>
        <dbReference type="Proteomes" id="UP000377803"/>
    </source>
</evidence>
<dbReference type="Proteomes" id="UP000377803">
    <property type="component" value="Chromosome"/>
</dbReference>
<organism evidence="2 3">
    <name type="scientific">Candidatus Nanohalobium constans</name>
    <dbReference type="NCBI Taxonomy" id="2565781"/>
    <lineage>
        <taxon>Archaea</taxon>
        <taxon>Candidatus Nanohalarchaeota</taxon>
        <taxon>Candidatus Nanohalobia</taxon>
        <taxon>Candidatus Nanohalobiales</taxon>
        <taxon>Candidatus Nanohalobiaceae</taxon>
        <taxon>Candidatus Nanohalobium</taxon>
    </lineage>
</organism>
<accession>A0A5Q0UGN8</accession>
<evidence type="ECO:0000256" key="1">
    <source>
        <dbReference type="SAM" id="MobiDB-lite"/>
    </source>
</evidence>
<protein>
    <submittedName>
        <fullName evidence="2">Uncharacterized protein</fullName>
    </submittedName>
</protein>